<dbReference type="GO" id="GO:0006355">
    <property type="term" value="P:regulation of DNA-templated transcription"/>
    <property type="evidence" value="ECO:0007669"/>
    <property type="project" value="InterPro"/>
</dbReference>
<comment type="caution">
    <text evidence="2">The sequence shown here is derived from an EMBL/GenBank/DDBJ whole genome shotgun (WGS) entry which is preliminary data.</text>
</comment>
<reference evidence="3" key="1">
    <citation type="journal article" date="2016" name="Nature">
        <title>The genome of the seagrass Zostera marina reveals angiosperm adaptation to the sea.</title>
        <authorList>
            <person name="Olsen J.L."/>
            <person name="Rouze P."/>
            <person name="Verhelst B."/>
            <person name="Lin Y.-C."/>
            <person name="Bayer T."/>
            <person name="Collen J."/>
            <person name="Dattolo E."/>
            <person name="De Paoli E."/>
            <person name="Dittami S."/>
            <person name="Maumus F."/>
            <person name="Michel G."/>
            <person name="Kersting A."/>
            <person name="Lauritano C."/>
            <person name="Lohaus R."/>
            <person name="Toepel M."/>
            <person name="Tonon T."/>
            <person name="Vanneste K."/>
            <person name="Amirebrahimi M."/>
            <person name="Brakel J."/>
            <person name="Bostroem C."/>
            <person name="Chovatia M."/>
            <person name="Grimwood J."/>
            <person name="Jenkins J.W."/>
            <person name="Jueterbock A."/>
            <person name="Mraz A."/>
            <person name="Stam W.T."/>
            <person name="Tice H."/>
            <person name="Bornberg-Bauer E."/>
            <person name="Green P.J."/>
            <person name="Pearson G.A."/>
            <person name="Procaccini G."/>
            <person name="Duarte C.M."/>
            <person name="Schmutz J."/>
            <person name="Reusch T.B.H."/>
            <person name="Van de Peer Y."/>
        </authorList>
    </citation>
    <scope>NUCLEOTIDE SEQUENCE [LARGE SCALE GENOMIC DNA]</scope>
    <source>
        <strain evidence="3">cv. Finnish</strain>
    </source>
</reference>
<name>A0A0K9Q0W0_ZOSMR</name>
<dbReference type="GO" id="GO:0007623">
    <property type="term" value="P:circadian rhythm"/>
    <property type="evidence" value="ECO:0007669"/>
    <property type="project" value="InterPro"/>
</dbReference>
<proteinExistence type="predicted"/>
<evidence type="ECO:0000313" key="2">
    <source>
        <dbReference type="EMBL" id="KMZ74080.1"/>
    </source>
</evidence>
<dbReference type="PANTHER" id="PTHR33334:SF5">
    <property type="entry name" value="PROTEIN LNK2"/>
    <property type="match status" value="1"/>
</dbReference>
<dbReference type="OrthoDB" id="618331at2759"/>
<evidence type="ECO:0008006" key="4">
    <source>
        <dbReference type="Google" id="ProtNLM"/>
    </source>
</evidence>
<dbReference type="EMBL" id="LFYR01000429">
    <property type="protein sequence ID" value="KMZ74080.1"/>
    <property type="molecule type" value="Genomic_DNA"/>
</dbReference>
<accession>A0A0K9Q0W0</accession>
<organism evidence="2 3">
    <name type="scientific">Zostera marina</name>
    <name type="common">Eelgrass</name>
    <dbReference type="NCBI Taxonomy" id="29655"/>
    <lineage>
        <taxon>Eukaryota</taxon>
        <taxon>Viridiplantae</taxon>
        <taxon>Streptophyta</taxon>
        <taxon>Embryophyta</taxon>
        <taxon>Tracheophyta</taxon>
        <taxon>Spermatophyta</taxon>
        <taxon>Magnoliopsida</taxon>
        <taxon>Liliopsida</taxon>
        <taxon>Zosteraceae</taxon>
        <taxon>Zostera</taxon>
    </lineage>
</organism>
<evidence type="ECO:0000256" key="1">
    <source>
        <dbReference type="SAM" id="MobiDB-lite"/>
    </source>
</evidence>
<dbReference type="InterPro" id="IPR039928">
    <property type="entry name" value="LNK"/>
</dbReference>
<evidence type="ECO:0000313" key="3">
    <source>
        <dbReference type="Proteomes" id="UP000036987"/>
    </source>
</evidence>
<gene>
    <name evidence="2" type="ORF">ZOSMA_135G00090</name>
</gene>
<sequence>MADWNTCPDYELDDIVCDVFGYQNNHAVSHVSDGYCYDRGYYHNKPSYNMDDFLGKEENNEIQGKYIIQNPTFPKSQDYSQSDGTKVSSTDKGMDEVGVLALDDAETSSNCVDPQRFLVDNDESSLDDLIFQNTAENMCSFSFDIDTEIGNLGFSENQLHGNGNDHWDFKCLQSQDTIQFEDATQTFGTSTNKHDSHEDVDELSWLFSSSQTNSGDSVDACRFGVPTQSSQFDQNVSKDSLEHQDRSTLKCPDKFDSTLIDDSSSDLVYRSFAQWMDIDDADMVVSTIEQPCSYQGKTPRKKSKHSKKFEKVNRLPNKVFAQAYRHDCVSSGDMLDSLPKTSRYNAEKEMGQKLEAELTIDNPNKQLASETFSANKNLPKEKVPKLENETLEDYRLQDSSKESTVYYNNFTSKPEGFHRASLCSDNTSLSTKFQKLRDSMDQLDNKTKLCLRDGLYRLAESAEKRRCVEFQNTSPVHNRSESNRHSASMETDTNSLDRTIAYLLFHRDSENPPFNDFMSLDSHARKRTGLRPTSFGKYPTVVQD</sequence>
<dbReference type="Proteomes" id="UP000036987">
    <property type="component" value="Unassembled WGS sequence"/>
</dbReference>
<dbReference type="AlphaFoldDB" id="A0A0K9Q0W0"/>
<dbReference type="PANTHER" id="PTHR33334">
    <property type="entry name" value="PROTEIN LNK1"/>
    <property type="match status" value="1"/>
</dbReference>
<feature type="region of interest" description="Disordered" evidence="1">
    <location>
        <begin position="72"/>
        <end position="91"/>
    </location>
</feature>
<dbReference type="STRING" id="29655.A0A0K9Q0W0"/>
<protein>
    <recommendedName>
        <fullName evidence="4">Dentin sialophosphoprotein-related</fullName>
    </recommendedName>
</protein>
<keyword evidence="3" id="KW-1185">Reference proteome</keyword>